<feature type="compositionally biased region" description="Low complexity" evidence="1">
    <location>
        <begin position="167"/>
        <end position="177"/>
    </location>
</feature>
<reference evidence="2" key="1">
    <citation type="submission" date="2020-02" db="EMBL/GenBank/DDBJ databases">
        <authorList>
            <person name="Meier V. D."/>
        </authorList>
    </citation>
    <scope>NUCLEOTIDE SEQUENCE</scope>
    <source>
        <strain evidence="2">AVDCRST_MAG85</strain>
    </source>
</reference>
<feature type="compositionally biased region" description="Basic and acidic residues" evidence="1">
    <location>
        <begin position="246"/>
        <end position="257"/>
    </location>
</feature>
<feature type="compositionally biased region" description="Basic and acidic residues" evidence="1">
    <location>
        <begin position="216"/>
        <end position="230"/>
    </location>
</feature>
<feature type="non-terminal residue" evidence="2">
    <location>
        <position position="1"/>
    </location>
</feature>
<feature type="region of interest" description="Disordered" evidence="1">
    <location>
        <begin position="15"/>
        <end position="257"/>
    </location>
</feature>
<feature type="compositionally biased region" description="Basic residues" evidence="1">
    <location>
        <begin position="26"/>
        <end position="41"/>
    </location>
</feature>
<feature type="non-terminal residue" evidence="2">
    <location>
        <position position="257"/>
    </location>
</feature>
<evidence type="ECO:0000313" key="2">
    <source>
        <dbReference type="EMBL" id="CAA9523971.1"/>
    </source>
</evidence>
<evidence type="ECO:0000256" key="1">
    <source>
        <dbReference type="SAM" id="MobiDB-lite"/>
    </source>
</evidence>
<feature type="compositionally biased region" description="Basic and acidic residues" evidence="1">
    <location>
        <begin position="124"/>
        <end position="137"/>
    </location>
</feature>
<organism evidence="2">
    <name type="scientific">uncultured Solirubrobacteraceae bacterium</name>
    <dbReference type="NCBI Taxonomy" id="1162706"/>
    <lineage>
        <taxon>Bacteria</taxon>
        <taxon>Bacillati</taxon>
        <taxon>Actinomycetota</taxon>
        <taxon>Thermoleophilia</taxon>
        <taxon>Solirubrobacterales</taxon>
        <taxon>Solirubrobacteraceae</taxon>
        <taxon>environmental samples</taxon>
    </lineage>
</organism>
<dbReference type="EMBL" id="CADCVT010000341">
    <property type="protein sequence ID" value="CAA9523971.1"/>
    <property type="molecule type" value="Genomic_DNA"/>
</dbReference>
<name>A0A6J4TIC2_9ACTN</name>
<protein>
    <submittedName>
        <fullName evidence="2">Uncharacterized protein</fullName>
    </submittedName>
</protein>
<feature type="compositionally biased region" description="Basic residues" evidence="1">
    <location>
        <begin position="49"/>
        <end position="81"/>
    </location>
</feature>
<dbReference type="AlphaFoldDB" id="A0A6J4TIC2"/>
<sequence length="257" mass="28900">RLDVAAARVDELDVAGGGRPLGALRLQRHAAPRRQPRRPAVRRPDGDHRARRHDRPRLPLRRQRSVPARHRPADRPHRRRGAAACAVRRAEDGVHRAGAVGRRRCRPREAAADRRRARARRRRQDRERLPRDRERRGPAVPARPVAAGVRDGERRGRDDGRPEDPARVGPAQGQAAPAHHRHPAAGEERPARALPLPCHVGQAGRPPCSRALRRSHPADRPPRSRDDRRPGAPARRPPGPRLPARVPERPCRDPRPL</sequence>
<feature type="compositionally biased region" description="Basic and acidic residues" evidence="1">
    <location>
        <begin position="150"/>
        <end position="166"/>
    </location>
</feature>
<proteinExistence type="predicted"/>
<gene>
    <name evidence="2" type="ORF">AVDCRST_MAG85-3071</name>
</gene>
<feature type="compositionally biased region" description="Low complexity" evidence="1">
    <location>
        <begin position="138"/>
        <end position="149"/>
    </location>
</feature>
<accession>A0A6J4TIC2</accession>